<gene>
    <name evidence="7" type="primary">rpoE_32</name>
    <name evidence="7" type="ORF">Amac_092460</name>
</gene>
<dbReference type="InterPro" id="IPR036388">
    <property type="entry name" value="WH-like_DNA-bd_sf"/>
</dbReference>
<proteinExistence type="inferred from homology"/>
<accession>A0A5M3XC80</accession>
<evidence type="ECO:0000259" key="6">
    <source>
        <dbReference type="Pfam" id="PF04542"/>
    </source>
</evidence>
<evidence type="ECO:0000256" key="4">
    <source>
        <dbReference type="ARBA" id="ARBA00023125"/>
    </source>
</evidence>
<comment type="caution">
    <text evidence="7">The sequence shown here is derived from an EMBL/GenBank/DDBJ whole genome shotgun (WGS) entry which is preliminary data.</text>
</comment>
<dbReference type="GO" id="GO:0003677">
    <property type="term" value="F:DNA binding"/>
    <property type="evidence" value="ECO:0007669"/>
    <property type="project" value="UniProtKB-KW"/>
</dbReference>
<dbReference type="InterPro" id="IPR039425">
    <property type="entry name" value="RNA_pol_sigma-70-like"/>
</dbReference>
<dbReference type="AlphaFoldDB" id="A0A5M3XC80"/>
<reference evidence="7 8" key="1">
    <citation type="submission" date="2019-10" db="EMBL/GenBank/DDBJ databases">
        <title>Whole genome shotgun sequence of Acrocarpospora macrocephala NBRC 16266.</title>
        <authorList>
            <person name="Ichikawa N."/>
            <person name="Kimura A."/>
            <person name="Kitahashi Y."/>
            <person name="Komaki H."/>
            <person name="Oguchi A."/>
        </authorList>
    </citation>
    <scope>NUCLEOTIDE SEQUENCE [LARGE SCALE GENOMIC DNA]</scope>
    <source>
        <strain evidence="7 8">NBRC 16266</strain>
    </source>
</reference>
<dbReference type="InterPro" id="IPR007627">
    <property type="entry name" value="RNA_pol_sigma70_r2"/>
</dbReference>
<dbReference type="InterPro" id="IPR013325">
    <property type="entry name" value="RNA_pol_sigma_r2"/>
</dbReference>
<dbReference type="GO" id="GO:0016987">
    <property type="term" value="F:sigma factor activity"/>
    <property type="evidence" value="ECO:0007669"/>
    <property type="project" value="UniProtKB-KW"/>
</dbReference>
<comment type="similarity">
    <text evidence="1">Belongs to the sigma-70 factor family. ECF subfamily.</text>
</comment>
<evidence type="ECO:0000256" key="2">
    <source>
        <dbReference type="ARBA" id="ARBA00023015"/>
    </source>
</evidence>
<dbReference type="SUPFAM" id="SSF88659">
    <property type="entry name" value="Sigma3 and sigma4 domains of RNA polymerase sigma factors"/>
    <property type="match status" value="1"/>
</dbReference>
<name>A0A5M3XC80_9ACTN</name>
<dbReference type="OrthoDB" id="265863at2"/>
<evidence type="ECO:0000256" key="5">
    <source>
        <dbReference type="ARBA" id="ARBA00023163"/>
    </source>
</evidence>
<dbReference type="PANTHER" id="PTHR43133">
    <property type="entry name" value="RNA POLYMERASE ECF-TYPE SIGMA FACTO"/>
    <property type="match status" value="1"/>
</dbReference>
<dbReference type="Pfam" id="PF04542">
    <property type="entry name" value="Sigma70_r2"/>
    <property type="match status" value="1"/>
</dbReference>
<dbReference type="InterPro" id="IPR014284">
    <property type="entry name" value="RNA_pol_sigma-70_dom"/>
</dbReference>
<dbReference type="Proteomes" id="UP000331127">
    <property type="component" value="Unassembled WGS sequence"/>
</dbReference>
<keyword evidence="3" id="KW-0731">Sigma factor</keyword>
<evidence type="ECO:0000256" key="3">
    <source>
        <dbReference type="ARBA" id="ARBA00023082"/>
    </source>
</evidence>
<keyword evidence="2" id="KW-0805">Transcription regulation</keyword>
<sequence length="174" mass="19408">MPQETPLPALDETAWKDLVSRFDGRMWAVARACGLSATDAADAVQGAWLRLVESYDRIRDPSRIGAWLITTTRHEAFRLSRKTRNEHPVELPDLGDPSVPDPSTAVVDAEYGRHVWARAATLDEPCRTLLRLFALNPDARYAQIAARMNMPLGSVGATRTRCESRLRALLEESP</sequence>
<dbReference type="InterPro" id="IPR013324">
    <property type="entry name" value="RNA_pol_sigma_r3/r4-like"/>
</dbReference>
<dbReference type="Gene3D" id="1.10.10.10">
    <property type="entry name" value="Winged helix-like DNA-binding domain superfamily/Winged helix DNA-binding domain"/>
    <property type="match status" value="1"/>
</dbReference>
<dbReference type="PANTHER" id="PTHR43133:SF8">
    <property type="entry name" value="RNA POLYMERASE SIGMA FACTOR HI_1459-RELATED"/>
    <property type="match status" value="1"/>
</dbReference>
<keyword evidence="8" id="KW-1185">Reference proteome</keyword>
<keyword evidence="4" id="KW-0238">DNA-binding</keyword>
<dbReference type="EMBL" id="BLAE01000080">
    <property type="protein sequence ID" value="GES15648.1"/>
    <property type="molecule type" value="Genomic_DNA"/>
</dbReference>
<dbReference type="GO" id="GO:0006352">
    <property type="term" value="P:DNA-templated transcription initiation"/>
    <property type="evidence" value="ECO:0007669"/>
    <property type="project" value="InterPro"/>
</dbReference>
<evidence type="ECO:0000313" key="8">
    <source>
        <dbReference type="Proteomes" id="UP000331127"/>
    </source>
</evidence>
<organism evidence="7 8">
    <name type="scientific">Acrocarpospora macrocephala</name>
    <dbReference type="NCBI Taxonomy" id="150177"/>
    <lineage>
        <taxon>Bacteria</taxon>
        <taxon>Bacillati</taxon>
        <taxon>Actinomycetota</taxon>
        <taxon>Actinomycetes</taxon>
        <taxon>Streptosporangiales</taxon>
        <taxon>Streptosporangiaceae</taxon>
        <taxon>Acrocarpospora</taxon>
    </lineage>
</organism>
<dbReference type="SUPFAM" id="SSF88946">
    <property type="entry name" value="Sigma2 domain of RNA polymerase sigma factors"/>
    <property type="match status" value="1"/>
</dbReference>
<feature type="domain" description="RNA polymerase sigma-70 region 2" evidence="6">
    <location>
        <begin position="18"/>
        <end position="84"/>
    </location>
</feature>
<dbReference type="NCBIfam" id="TIGR02937">
    <property type="entry name" value="sigma70-ECF"/>
    <property type="match status" value="1"/>
</dbReference>
<evidence type="ECO:0000256" key="1">
    <source>
        <dbReference type="ARBA" id="ARBA00010641"/>
    </source>
</evidence>
<evidence type="ECO:0000313" key="7">
    <source>
        <dbReference type="EMBL" id="GES15648.1"/>
    </source>
</evidence>
<dbReference type="Gene3D" id="1.10.1740.10">
    <property type="match status" value="1"/>
</dbReference>
<protein>
    <submittedName>
        <fullName evidence="7">RNA polymerase sigma factor</fullName>
    </submittedName>
</protein>
<keyword evidence="5" id="KW-0804">Transcription</keyword>